<feature type="domain" description="Mur ligase central" evidence="14">
    <location>
        <begin position="119"/>
        <end position="306"/>
    </location>
</feature>
<evidence type="ECO:0000256" key="6">
    <source>
        <dbReference type="ARBA" id="ARBA00022960"/>
    </source>
</evidence>
<keyword evidence="5 10" id="KW-0067">ATP-binding</keyword>
<keyword evidence="6 10" id="KW-0133">Cell shape</keyword>
<evidence type="ECO:0000256" key="7">
    <source>
        <dbReference type="ARBA" id="ARBA00022984"/>
    </source>
</evidence>
<reference evidence="15 16" key="1">
    <citation type="journal article" date="2020" name="Microorganisms">
        <title>Simultaneous Genome Sequencing of Prosthecochloris ethylica and Desulfuromonas acetoxidans within a Syntrophic Mixture Reveals Unique Pili and Protein Interactions.</title>
        <authorList>
            <person name="Kyndt J.A."/>
            <person name="Van Beeumen J.J."/>
            <person name="Meyer T.E."/>
        </authorList>
    </citation>
    <scope>NUCLEOTIDE SEQUENCE [LARGE SCALE GENOMIC DNA]</scope>
    <source>
        <strain evidence="15 16">N3</strain>
    </source>
</reference>
<keyword evidence="7 10" id="KW-0573">Peptidoglycan synthesis</keyword>
<dbReference type="SUPFAM" id="SSF53244">
    <property type="entry name" value="MurD-like peptide ligases, peptide-binding domain"/>
    <property type="match status" value="1"/>
</dbReference>
<evidence type="ECO:0000256" key="9">
    <source>
        <dbReference type="ARBA" id="ARBA00023316"/>
    </source>
</evidence>
<keyword evidence="8 10" id="KW-0131">Cell cycle</keyword>
<keyword evidence="3 10" id="KW-0132">Cell division</keyword>
<feature type="domain" description="Mur ligase N-terminal catalytic" evidence="12">
    <location>
        <begin position="32"/>
        <end position="109"/>
    </location>
</feature>
<dbReference type="Gene3D" id="3.40.1190.10">
    <property type="entry name" value="Mur-like, catalytic domain"/>
    <property type="match status" value="1"/>
</dbReference>
<dbReference type="HAMAP" id="MF_02019">
    <property type="entry name" value="MurF"/>
    <property type="match status" value="1"/>
</dbReference>
<dbReference type="InterPro" id="IPR013221">
    <property type="entry name" value="Mur_ligase_cen"/>
</dbReference>
<keyword evidence="9 10" id="KW-0961">Cell wall biogenesis/degradation</keyword>
<evidence type="ECO:0000256" key="8">
    <source>
        <dbReference type="ARBA" id="ARBA00023306"/>
    </source>
</evidence>
<evidence type="ECO:0000259" key="12">
    <source>
        <dbReference type="Pfam" id="PF01225"/>
    </source>
</evidence>
<comment type="function">
    <text evidence="10 11">Involved in cell wall formation. Catalyzes the final step in the synthesis of UDP-N-acetylmuramoyl-pentapeptide, the precursor of murein.</text>
</comment>
<comment type="similarity">
    <text evidence="10">Belongs to the MurCDEF family. MurF subfamily.</text>
</comment>
<comment type="pathway">
    <text evidence="10 11">Cell wall biogenesis; peptidoglycan biosynthesis.</text>
</comment>
<evidence type="ECO:0000259" key="13">
    <source>
        <dbReference type="Pfam" id="PF02875"/>
    </source>
</evidence>
<evidence type="ECO:0000256" key="4">
    <source>
        <dbReference type="ARBA" id="ARBA00022741"/>
    </source>
</evidence>
<dbReference type="Pfam" id="PF01225">
    <property type="entry name" value="Mur_ligase"/>
    <property type="match status" value="1"/>
</dbReference>
<comment type="subcellular location">
    <subcellularLocation>
        <location evidence="10 11">Cytoplasm</location>
    </subcellularLocation>
</comment>
<feature type="domain" description="Mur ligase C-terminal" evidence="13">
    <location>
        <begin position="332"/>
        <end position="452"/>
    </location>
</feature>
<dbReference type="PANTHER" id="PTHR43024">
    <property type="entry name" value="UDP-N-ACETYLMURAMOYL-TRIPEPTIDE--D-ALANYL-D-ALANINE LIGASE"/>
    <property type="match status" value="1"/>
</dbReference>
<dbReference type="EMBL" id="JADGII010000006">
    <property type="protein sequence ID" value="MBF0636503.1"/>
    <property type="molecule type" value="Genomic_DNA"/>
</dbReference>
<dbReference type="Pfam" id="PF02875">
    <property type="entry name" value="Mur_ligase_C"/>
    <property type="match status" value="1"/>
</dbReference>
<evidence type="ECO:0000256" key="5">
    <source>
        <dbReference type="ARBA" id="ARBA00022840"/>
    </source>
</evidence>
<dbReference type="Gene3D" id="3.90.190.20">
    <property type="entry name" value="Mur ligase, C-terminal domain"/>
    <property type="match status" value="1"/>
</dbReference>
<dbReference type="InterPro" id="IPR051046">
    <property type="entry name" value="MurCDEF_CellWall_CoF430Synth"/>
</dbReference>
<comment type="caution">
    <text evidence="15">The sequence shown here is derived from an EMBL/GenBank/DDBJ whole genome shotgun (WGS) entry which is preliminary data.</text>
</comment>
<evidence type="ECO:0000256" key="3">
    <source>
        <dbReference type="ARBA" id="ARBA00022618"/>
    </source>
</evidence>
<evidence type="ECO:0000256" key="2">
    <source>
        <dbReference type="ARBA" id="ARBA00022598"/>
    </source>
</evidence>
<dbReference type="EC" id="6.3.2.10" evidence="10 11"/>
<dbReference type="Gene3D" id="3.40.1390.10">
    <property type="entry name" value="MurE/MurF, N-terminal domain"/>
    <property type="match status" value="1"/>
</dbReference>
<protein>
    <recommendedName>
        <fullName evidence="10 11">UDP-N-acetylmuramoyl-tripeptide--D-alanyl-D-alanine ligase</fullName>
        <ecNumber evidence="10 11">6.3.2.10</ecNumber>
    </recommendedName>
    <alternativeName>
        <fullName evidence="10">D-alanyl-D-alanine-adding enzyme</fullName>
    </alternativeName>
</protein>
<comment type="catalytic activity">
    <reaction evidence="10 11">
        <text>D-alanyl-D-alanine + UDP-N-acetyl-alpha-D-muramoyl-L-alanyl-gamma-D-glutamyl-meso-2,6-diaminopimelate + ATP = UDP-N-acetyl-alpha-D-muramoyl-L-alanyl-gamma-D-glutamyl-meso-2,6-diaminopimeloyl-D-alanyl-D-alanine + ADP + phosphate + H(+)</text>
        <dbReference type="Rhea" id="RHEA:28374"/>
        <dbReference type="ChEBI" id="CHEBI:15378"/>
        <dbReference type="ChEBI" id="CHEBI:30616"/>
        <dbReference type="ChEBI" id="CHEBI:43474"/>
        <dbReference type="ChEBI" id="CHEBI:57822"/>
        <dbReference type="ChEBI" id="CHEBI:61386"/>
        <dbReference type="ChEBI" id="CHEBI:83905"/>
        <dbReference type="ChEBI" id="CHEBI:456216"/>
        <dbReference type="EC" id="6.3.2.10"/>
    </reaction>
</comment>
<dbReference type="Proteomes" id="UP000619838">
    <property type="component" value="Unassembled WGS sequence"/>
</dbReference>
<keyword evidence="1 10" id="KW-0963">Cytoplasm</keyword>
<evidence type="ECO:0000313" key="15">
    <source>
        <dbReference type="EMBL" id="MBF0636503.1"/>
    </source>
</evidence>
<dbReference type="InterPro" id="IPR004101">
    <property type="entry name" value="Mur_ligase_C"/>
</dbReference>
<name>A0ABR9XRN4_9CHLB</name>
<dbReference type="PANTHER" id="PTHR43024:SF1">
    <property type="entry name" value="UDP-N-ACETYLMURAMOYL-TRIPEPTIDE--D-ALANYL-D-ALANINE LIGASE"/>
    <property type="match status" value="1"/>
</dbReference>
<dbReference type="InterPro" id="IPR005863">
    <property type="entry name" value="UDP-N-AcMur_synth"/>
</dbReference>
<dbReference type="InterPro" id="IPR000713">
    <property type="entry name" value="Mur_ligase_N"/>
</dbReference>
<dbReference type="Pfam" id="PF08245">
    <property type="entry name" value="Mur_ligase_M"/>
    <property type="match status" value="1"/>
</dbReference>
<sequence length="464" mass="50374">MSVCLNKEEIESIGVPVGFRSGETVGLCDPQVAIDSREIRPGGVFFALKGERTDGHEFLPDAFDRGAFLAVVSREWYSRHTEGVHGAGRRYLVVHDTLEALQMMAQRYRAKFSIPVIGIGGSNGKTTTKEMTAAVLSRKFNVHLSKGNLNNHLGVPLTILGLRDTHEIAVVEMGINHPGEMELLVSIALPDHALLTNIGHEHLEFLRDLDGVERAETVLYRETASRGGTLFVNTDDSRLAGAAAGSEHRVDYGSVRNGNRVWPEQVVLDPAGHASFRLCTGAGAAGLTINFAGRHNVHNAVAAAAVGDFFGVPLEEIAEGLRSLVPYDGWKRLELVQADGIRVFNDTYNANPDSVTMAMKTVCEIPCSGRRVLVLGDMLELGAVAAGEHRRIGELVAQLPFEALYTYGELSALACSSAGPRCRGHYTSHAHLLEALRSFLRKDDILLLKGSRGMRLERIAQGLV</sequence>
<evidence type="ECO:0000313" key="16">
    <source>
        <dbReference type="Proteomes" id="UP000619838"/>
    </source>
</evidence>
<dbReference type="InterPro" id="IPR036565">
    <property type="entry name" value="Mur-like_cat_sf"/>
</dbReference>
<organism evidence="15 16">
    <name type="scientific">Prosthecochloris ethylica</name>
    <dbReference type="NCBI Taxonomy" id="2743976"/>
    <lineage>
        <taxon>Bacteria</taxon>
        <taxon>Pseudomonadati</taxon>
        <taxon>Chlorobiota</taxon>
        <taxon>Chlorobiia</taxon>
        <taxon>Chlorobiales</taxon>
        <taxon>Chlorobiaceae</taxon>
        <taxon>Prosthecochloris</taxon>
    </lineage>
</organism>
<dbReference type="SUPFAM" id="SSF63418">
    <property type="entry name" value="MurE/MurF N-terminal domain"/>
    <property type="match status" value="1"/>
</dbReference>
<feature type="binding site" evidence="10">
    <location>
        <begin position="121"/>
        <end position="127"/>
    </location>
    <ligand>
        <name>ATP</name>
        <dbReference type="ChEBI" id="CHEBI:30616"/>
    </ligand>
</feature>
<proteinExistence type="inferred from homology"/>
<evidence type="ECO:0000256" key="10">
    <source>
        <dbReference type="HAMAP-Rule" id="MF_02019"/>
    </source>
</evidence>
<gene>
    <name evidence="10 15" type="primary">murF</name>
    <name evidence="15" type="ORF">INT08_04825</name>
</gene>
<dbReference type="NCBIfam" id="TIGR01143">
    <property type="entry name" value="murF"/>
    <property type="match status" value="1"/>
</dbReference>
<dbReference type="SUPFAM" id="SSF53623">
    <property type="entry name" value="MurD-like peptide ligases, catalytic domain"/>
    <property type="match status" value="1"/>
</dbReference>
<dbReference type="RefSeq" id="WP_175186970.1">
    <property type="nucleotide sequence ID" value="NZ_JABVZQ010000003.1"/>
</dbReference>
<keyword evidence="16" id="KW-1185">Reference proteome</keyword>
<dbReference type="GO" id="GO:0016874">
    <property type="term" value="F:ligase activity"/>
    <property type="evidence" value="ECO:0007669"/>
    <property type="project" value="UniProtKB-KW"/>
</dbReference>
<dbReference type="InterPro" id="IPR035911">
    <property type="entry name" value="MurE/MurF_N"/>
</dbReference>
<evidence type="ECO:0000256" key="11">
    <source>
        <dbReference type="RuleBase" id="RU004136"/>
    </source>
</evidence>
<dbReference type="InterPro" id="IPR036615">
    <property type="entry name" value="Mur_ligase_C_dom_sf"/>
</dbReference>
<keyword evidence="2 10" id="KW-0436">Ligase</keyword>
<accession>A0ABR9XRN4</accession>
<evidence type="ECO:0000259" key="14">
    <source>
        <dbReference type="Pfam" id="PF08245"/>
    </source>
</evidence>
<keyword evidence="4 10" id="KW-0547">Nucleotide-binding</keyword>
<evidence type="ECO:0000256" key="1">
    <source>
        <dbReference type="ARBA" id="ARBA00022490"/>
    </source>
</evidence>